<feature type="domain" description="HTH cro/C1-type" evidence="3">
    <location>
        <begin position="9"/>
        <end position="63"/>
    </location>
</feature>
<evidence type="ECO:0000259" key="3">
    <source>
        <dbReference type="PROSITE" id="PS50943"/>
    </source>
</evidence>
<dbReference type="InterPro" id="IPR001387">
    <property type="entry name" value="Cro/C1-type_HTH"/>
</dbReference>
<comment type="caution">
    <text evidence="4">The sequence shown here is derived from an EMBL/GenBank/DDBJ whole genome shotgun (WGS) entry which is preliminary data.</text>
</comment>
<name>A0ABV1IFB8_9ACTN</name>
<keyword evidence="2" id="KW-0812">Transmembrane</keyword>
<keyword evidence="2" id="KW-0472">Membrane</keyword>
<proteinExistence type="predicted"/>
<dbReference type="PANTHER" id="PTHR46558:SF4">
    <property type="entry name" value="DNA-BIDING PHAGE PROTEIN"/>
    <property type="match status" value="1"/>
</dbReference>
<feature type="transmembrane region" description="Helical" evidence="2">
    <location>
        <begin position="237"/>
        <end position="256"/>
    </location>
</feature>
<feature type="transmembrane region" description="Helical" evidence="2">
    <location>
        <begin position="162"/>
        <end position="181"/>
    </location>
</feature>
<dbReference type="SUPFAM" id="SSF47413">
    <property type="entry name" value="lambda repressor-like DNA-binding domains"/>
    <property type="match status" value="1"/>
</dbReference>
<organism evidence="4 5">
    <name type="scientific">Paratractidigestivibacter faecalis</name>
    <dbReference type="NCBI Taxonomy" id="2292441"/>
    <lineage>
        <taxon>Bacteria</taxon>
        <taxon>Bacillati</taxon>
        <taxon>Actinomycetota</taxon>
        <taxon>Coriobacteriia</taxon>
        <taxon>Coriobacteriales</taxon>
        <taxon>Atopobiaceae</taxon>
        <taxon>Paratractidigestivibacter</taxon>
    </lineage>
</organism>
<evidence type="ECO:0000256" key="1">
    <source>
        <dbReference type="ARBA" id="ARBA00023125"/>
    </source>
</evidence>
<protein>
    <submittedName>
        <fullName evidence="4">Helix-turn-helix domain-containing protein</fullName>
    </submittedName>
</protein>
<dbReference type="RefSeq" id="WP_349182139.1">
    <property type="nucleotide sequence ID" value="NZ_JBBNGS010000006.1"/>
</dbReference>
<dbReference type="CDD" id="cd00093">
    <property type="entry name" value="HTH_XRE"/>
    <property type="match status" value="1"/>
</dbReference>
<dbReference type="EMBL" id="JBBNGS010000006">
    <property type="protein sequence ID" value="MEQ2637590.1"/>
    <property type="molecule type" value="Genomic_DNA"/>
</dbReference>
<gene>
    <name evidence="4" type="ORF">AAAT05_04445</name>
</gene>
<feature type="transmembrane region" description="Helical" evidence="2">
    <location>
        <begin position="187"/>
        <end position="206"/>
    </location>
</feature>
<dbReference type="Proteomes" id="UP001478817">
    <property type="component" value="Unassembled WGS sequence"/>
</dbReference>
<keyword evidence="2" id="KW-1133">Transmembrane helix</keyword>
<dbReference type="SMART" id="SM00530">
    <property type="entry name" value="HTH_XRE"/>
    <property type="match status" value="1"/>
</dbReference>
<dbReference type="Gene3D" id="1.10.260.40">
    <property type="entry name" value="lambda repressor-like DNA-binding domains"/>
    <property type="match status" value="1"/>
</dbReference>
<sequence>MDMQMAERLVARRKAAGYSQEALAAELGVSRQAVSKWERGEASPDTDNLIALAGLYGVTLDELLFGKASPDPKDAGKKDENPAKSQVRISLREGIHVVDPKGEEVHVGWDGIHASDAAGNTVESDPEGEGVTINGTHYKSWHDAHEELGHDLKGKSDFRRRWDAFPFPALVLVAYLAVGWATGQWVVALLLGYLVPLYYMVGAALGGEEPFSLVSGAWPLLATAYYVWQGIFFDRWGSAWLVFPTIPLVCIAFDSLDKWWRHRK</sequence>
<dbReference type="InterPro" id="IPR010982">
    <property type="entry name" value="Lambda_DNA-bd_dom_sf"/>
</dbReference>
<keyword evidence="1" id="KW-0238">DNA-binding</keyword>
<evidence type="ECO:0000256" key="2">
    <source>
        <dbReference type="SAM" id="Phobius"/>
    </source>
</evidence>
<dbReference type="PANTHER" id="PTHR46558">
    <property type="entry name" value="TRACRIPTIONAL REGULATORY PROTEIN-RELATED-RELATED"/>
    <property type="match status" value="1"/>
</dbReference>
<reference evidence="4 5" key="1">
    <citation type="submission" date="2024-04" db="EMBL/GenBank/DDBJ databases">
        <title>Human intestinal bacterial collection.</title>
        <authorList>
            <person name="Pauvert C."/>
            <person name="Hitch T.C.A."/>
            <person name="Clavel T."/>
        </authorList>
    </citation>
    <scope>NUCLEOTIDE SEQUENCE [LARGE SCALE GENOMIC DNA]</scope>
    <source>
        <strain evidence="4 5">CLA-AA-H197</strain>
    </source>
</reference>
<dbReference type="Pfam" id="PF01381">
    <property type="entry name" value="HTH_3"/>
    <property type="match status" value="1"/>
</dbReference>
<feature type="transmembrane region" description="Helical" evidence="2">
    <location>
        <begin position="213"/>
        <end position="231"/>
    </location>
</feature>
<evidence type="ECO:0000313" key="4">
    <source>
        <dbReference type="EMBL" id="MEQ2637590.1"/>
    </source>
</evidence>
<evidence type="ECO:0000313" key="5">
    <source>
        <dbReference type="Proteomes" id="UP001478817"/>
    </source>
</evidence>
<dbReference type="PROSITE" id="PS50943">
    <property type="entry name" value="HTH_CROC1"/>
    <property type="match status" value="1"/>
</dbReference>
<accession>A0ABV1IFB8</accession>
<keyword evidence="5" id="KW-1185">Reference proteome</keyword>